<evidence type="ECO:0000313" key="2">
    <source>
        <dbReference type="EMBL" id="OGG46104.1"/>
    </source>
</evidence>
<organism evidence="2 3">
    <name type="scientific">Handelsmanbacteria sp. (strain RIFCSPLOWO2_12_FULL_64_10)</name>
    <dbReference type="NCBI Taxonomy" id="1817868"/>
    <lineage>
        <taxon>Bacteria</taxon>
        <taxon>Candidatus Handelsmaniibacteriota</taxon>
    </lineage>
</organism>
<comment type="caution">
    <text evidence="2">The sequence shown here is derived from an EMBL/GenBank/DDBJ whole genome shotgun (WGS) entry which is preliminary data.</text>
</comment>
<accession>A0A1F6CA97</accession>
<gene>
    <name evidence="2" type="ORF">A3F84_26805</name>
</gene>
<protein>
    <recommendedName>
        <fullName evidence="1">STAS domain-containing protein</fullName>
    </recommendedName>
</protein>
<dbReference type="InterPro" id="IPR002645">
    <property type="entry name" value="STAS_dom"/>
</dbReference>
<evidence type="ECO:0000313" key="3">
    <source>
        <dbReference type="Proteomes" id="UP000178606"/>
    </source>
</evidence>
<reference evidence="2 3" key="1">
    <citation type="journal article" date="2016" name="Nat. Commun.">
        <title>Thousands of microbial genomes shed light on interconnected biogeochemical processes in an aquifer system.</title>
        <authorList>
            <person name="Anantharaman K."/>
            <person name="Brown C.T."/>
            <person name="Hug L.A."/>
            <person name="Sharon I."/>
            <person name="Castelle C.J."/>
            <person name="Probst A.J."/>
            <person name="Thomas B.C."/>
            <person name="Singh A."/>
            <person name="Wilkins M.J."/>
            <person name="Karaoz U."/>
            <person name="Brodie E.L."/>
            <person name="Williams K.H."/>
            <person name="Hubbard S.S."/>
            <person name="Banfield J.F."/>
        </authorList>
    </citation>
    <scope>NUCLEOTIDE SEQUENCE [LARGE SCALE GENOMIC DNA]</scope>
    <source>
        <strain evidence="3">RIFCSPLOWO2_12_FULL_64_10</strain>
    </source>
</reference>
<dbReference type="AlphaFoldDB" id="A0A1F6CA97"/>
<dbReference type="PROSITE" id="PS50801">
    <property type="entry name" value="STAS"/>
    <property type="match status" value="1"/>
</dbReference>
<proteinExistence type="predicted"/>
<dbReference type="Proteomes" id="UP000178606">
    <property type="component" value="Unassembled WGS sequence"/>
</dbReference>
<sequence>MGLLKQEGGRWLRQVKHLTLDLSGIRFIDEGGVALLKRWSKEGVTLHGAPMFVRELMSGPPQAENEKPP</sequence>
<dbReference type="SUPFAM" id="SSF52091">
    <property type="entry name" value="SpoIIaa-like"/>
    <property type="match status" value="1"/>
</dbReference>
<dbReference type="EMBL" id="MFKF01000341">
    <property type="protein sequence ID" value="OGG46104.1"/>
    <property type="molecule type" value="Genomic_DNA"/>
</dbReference>
<name>A0A1F6CA97_HANXR</name>
<evidence type="ECO:0000259" key="1">
    <source>
        <dbReference type="PROSITE" id="PS50801"/>
    </source>
</evidence>
<dbReference type="InterPro" id="IPR036513">
    <property type="entry name" value="STAS_dom_sf"/>
</dbReference>
<feature type="domain" description="STAS" evidence="1">
    <location>
        <begin position="1"/>
        <end position="36"/>
    </location>
</feature>